<feature type="binding site" evidence="5">
    <location>
        <begin position="216"/>
        <end position="220"/>
    </location>
    <ligand>
        <name>ATP</name>
        <dbReference type="ChEBI" id="CHEBI:30616"/>
    </ligand>
</feature>
<dbReference type="GO" id="GO:0008776">
    <property type="term" value="F:acetate kinase activity"/>
    <property type="evidence" value="ECO:0007669"/>
    <property type="project" value="UniProtKB-UniRule"/>
</dbReference>
<dbReference type="Proteomes" id="UP000298138">
    <property type="component" value="Unassembled WGS sequence"/>
</dbReference>
<dbReference type="PIRSF" id="PIRSF000722">
    <property type="entry name" value="Acetate_prop_kin"/>
    <property type="match status" value="1"/>
</dbReference>
<keyword evidence="2 5" id="KW-0547">Nucleotide-binding</keyword>
<dbReference type="EC" id="2.7.2.1" evidence="5"/>
<dbReference type="UniPathway" id="UPA00340">
    <property type="reaction ID" value="UER00458"/>
</dbReference>
<dbReference type="GO" id="GO:0006083">
    <property type="term" value="P:acetate metabolic process"/>
    <property type="evidence" value="ECO:0007669"/>
    <property type="project" value="TreeGrafter"/>
</dbReference>
<name>A0A4S2N8C9_9PEZI</name>
<sequence>MPAVLSVNAGSSSIKLSLYDTHYNDKSPTLILESSISNLTAPPAKFTYTHTDKNNTKHNISSKELPNDIADHSSAFSHFLHHLSTDPDLPNLNITHTVHRVVHGGNFPTSQPLSKSTIAEITSLTDLAPLHNSPALSLVHSTLDQLSESLNVAYFDTSFHATIPKAAQTYALSPDLAEKKGIRRYGFHGISYAYILRRVASYLSKPIDATSIIALHLGSGASIAAIKDGKSIDTSMGLTPLEGLPGATRSGLVDPSLVFHYTSKASNLSRESTKEMHISKAEMILNKEAGWKSMTGTTNFREVLKRAAEGDETCALAAEVFVDRIVGFMGSYWVKLGGEVDAIVFSGGIGEKSDELRLMVCEKLACLGVRLDERANRRAAENDNAVVAISSERVSDRESVKVLVCRTDEQHEMVWECVKDERYWKEVGGKTVKDVKMEEAK</sequence>
<dbReference type="SUPFAM" id="SSF53067">
    <property type="entry name" value="Actin-like ATPase domain"/>
    <property type="match status" value="2"/>
</dbReference>
<keyword evidence="7" id="KW-1185">Reference proteome</keyword>
<evidence type="ECO:0000256" key="3">
    <source>
        <dbReference type="ARBA" id="ARBA00022777"/>
    </source>
</evidence>
<feature type="binding site" evidence="5">
    <location>
        <position position="409"/>
    </location>
    <ligand>
        <name>Mg(2+)</name>
        <dbReference type="ChEBI" id="CHEBI:18420"/>
    </ligand>
</feature>
<keyword evidence="1 5" id="KW-0808">Transferase</keyword>
<feature type="active site" description="Proton donor/acceptor" evidence="5">
    <location>
        <position position="156"/>
    </location>
</feature>
<dbReference type="PANTHER" id="PTHR21060">
    <property type="entry name" value="ACETATE KINASE"/>
    <property type="match status" value="1"/>
</dbReference>
<comment type="caution">
    <text evidence="5">Lacks conserved residue(s) required for the propagation of feature annotation.</text>
</comment>
<keyword evidence="4 5" id="KW-0067">ATP-binding</keyword>
<dbReference type="InterPro" id="IPR000890">
    <property type="entry name" value="Aliphatic_acid_kin_short-chain"/>
</dbReference>
<dbReference type="GO" id="GO:0005524">
    <property type="term" value="F:ATP binding"/>
    <property type="evidence" value="ECO:0007669"/>
    <property type="project" value="UniProtKB-KW"/>
</dbReference>
<feature type="binding site" evidence="5">
    <location>
        <position position="100"/>
    </location>
    <ligand>
        <name>substrate</name>
    </ligand>
</feature>
<evidence type="ECO:0000256" key="4">
    <source>
        <dbReference type="ARBA" id="ARBA00022840"/>
    </source>
</evidence>
<keyword evidence="5" id="KW-0460">Magnesium</keyword>
<dbReference type="InterPro" id="IPR023865">
    <property type="entry name" value="Aliphatic_acid_kinase_CS"/>
</dbReference>
<feature type="binding site" evidence="5">
    <location>
        <position position="8"/>
    </location>
    <ligand>
        <name>Mg(2+)</name>
        <dbReference type="ChEBI" id="CHEBI:18420"/>
    </ligand>
</feature>
<dbReference type="NCBIfam" id="TIGR00016">
    <property type="entry name" value="ackA"/>
    <property type="match status" value="1"/>
</dbReference>
<evidence type="ECO:0000256" key="5">
    <source>
        <dbReference type="HAMAP-Rule" id="MF_03131"/>
    </source>
</evidence>
<dbReference type="PRINTS" id="PR00471">
    <property type="entry name" value="ACETATEKNASE"/>
</dbReference>
<feature type="site" description="Transition state stabilizer" evidence="5">
    <location>
        <position position="188"/>
    </location>
</feature>
<dbReference type="STRING" id="341454.A0A4S2N8C9"/>
<evidence type="ECO:0000256" key="1">
    <source>
        <dbReference type="ARBA" id="ARBA00022679"/>
    </source>
</evidence>
<feature type="site" description="Transition state stabilizer" evidence="5">
    <location>
        <position position="249"/>
    </location>
</feature>
<organism evidence="6 7">
    <name type="scientific">Ascodesmis nigricans</name>
    <dbReference type="NCBI Taxonomy" id="341454"/>
    <lineage>
        <taxon>Eukaryota</taxon>
        <taxon>Fungi</taxon>
        <taxon>Dikarya</taxon>
        <taxon>Ascomycota</taxon>
        <taxon>Pezizomycotina</taxon>
        <taxon>Pezizomycetes</taxon>
        <taxon>Pezizales</taxon>
        <taxon>Ascodesmidaceae</taxon>
        <taxon>Ascodesmis</taxon>
    </lineage>
</organism>
<comment type="pathway">
    <text evidence="5">Metabolic intermediate biosynthesis; acetyl-CoA biosynthesis; acetyl-CoA from acetate: step 1/2.</text>
</comment>
<evidence type="ECO:0000313" key="6">
    <source>
        <dbReference type="EMBL" id="TGZ85486.1"/>
    </source>
</evidence>
<dbReference type="AlphaFoldDB" id="A0A4S2N8C9"/>
<dbReference type="InterPro" id="IPR043129">
    <property type="entry name" value="ATPase_NBD"/>
</dbReference>
<dbReference type="InterPro" id="IPR004372">
    <property type="entry name" value="Ac/propionate_kinase"/>
</dbReference>
<protein>
    <recommendedName>
        <fullName evidence="5">Probable acetate kinase</fullName>
        <ecNumber evidence="5">2.7.2.1</ecNumber>
    </recommendedName>
    <alternativeName>
        <fullName evidence="5">Acetokinase</fullName>
    </alternativeName>
</protein>
<dbReference type="GO" id="GO:0000287">
    <property type="term" value="F:magnesium ion binding"/>
    <property type="evidence" value="ECO:0007669"/>
    <property type="project" value="UniProtKB-UniRule"/>
</dbReference>
<dbReference type="InParanoid" id="A0A4S2N8C9"/>
<dbReference type="GO" id="GO:0006085">
    <property type="term" value="P:acetyl-CoA biosynthetic process"/>
    <property type="evidence" value="ECO:0007669"/>
    <property type="project" value="UniProtKB-UniRule"/>
</dbReference>
<evidence type="ECO:0000256" key="2">
    <source>
        <dbReference type="ARBA" id="ARBA00022741"/>
    </source>
</evidence>
<dbReference type="OrthoDB" id="67445at2759"/>
<dbReference type="PROSITE" id="PS01076">
    <property type="entry name" value="ACETATE_KINASE_2"/>
    <property type="match status" value="1"/>
</dbReference>
<feature type="binding site" evidence="5">
    <location>
        <position position="15"/>
    </location>
    <ligand>
        <name>ATP</name>
        <dbReference type="ChEBI" id="CHEBI:30616"/>
    </ligand>
</feature>
<dbReference type="EMBL" id="ML220112">
    <property type="protein sequence ID" value="TGZ85486.1"/>
    <property type="molecule type" value="Genomic_DNA"/>
</dbReference>
<proteinExistence type="inferred from homology"/>
<comment type="similarity">
    <text evidence="5">Belongs to the acetokinase family.</text>
</comment>
<comment type="catalytic activity">
    <reaction evidence="5">
        <text>acetate + ATP = acetyl phosphate + ADP</text>
        <dbReference type="Rhea" id="RHEA:11352"/>
        <dbReference type="ChEBI" id="CHEBI:22191"/>
        <dbReference type="ChEBI" id="CHEBI:30089"/>
        <dbReference type="ChEBI" id="CHEBI:30616"/>
        <dbReference type="ChEBI" id="CHEBI:456216"/>
        <dbReference type="EC" id="2.7.2.1"/>
    </reaction>
</comment>
<comment type="cofactor">
    <cofactor evidence="5">
        <name>Mg(2+)</name>
        <dbReference type="ChEBI" id="CHEBI:18420"/>
    </cofactor>
</comment>
<dbReference type="PANTHER" id="PTHR21060:SF15">
    <property type="entry name" value="ACETATE KINASE-RELATED"/>
    <property type="match status" value="1"/>
</dbReference>
<dbReference type="Pfam" id="PF00871">
    <property type="entry name" value="Acetate_kinase"/>
    <property type="match status" value="1"/>
</dbReference>
<gene>
    <name evidence="6" type="ORF">EX30DRAFT_337839</name>
</gene>
<evidence type="ECO:0000313" key="7">
    <source>
        <dbReference type="Proteomes" id="UP000298138"/>
    </source>
</evidence>
<dbReference type="HAMAP" id="MF_00020">
    <property type="entry name" value="Acetate_kinase"/>
    <property type="match status" value="1"/>
</dbReference>
<reference evidence="6 7" key="1">
    <citation type="submission" date="2019-04" db="EMBL/GenBank/DDBJ databases">
        <title>Comparative genomics and transcriptomics to analyze fruiting body development in filamentous ascomycetes.</title>
        <authorList>
            <consortium name="DOE Joint Genome Institute"/>
            <person name="Lutkenhaus R."/>
            <person name="Traeger S."/>
            <person name="Breuer J."/>
            <person name="Kuo A."/>
            <person name="Lipzen A."/>
            <person name="Pangilinan J."/>
            <person name="Dilworth D."/>
            <person name="Sandor L."/>
            <person name="Poggeler S."/>
            <person name="Barry K."/>
            <person name="Grigoriev I.V."/>
            <person name="Nowrousian M."/>
        </authorList>
    </citation>
    <scope>NUCLEOTIDE SEQUENCE [LARGE SCALE GENOMIC DNA]</scope>
    <source>
        <strain evidence="6 7">CBS 389.68</strain>
    </source>
</reference>
<dbReference type="Gene3D" id="3.30.420.40">
    <property type="match status" value="2"/>
</dbReference>
<accession>A0A4S2N8C9</accession>
<keyword evidence="3 5" id="KW-0418">Kinase</keyword>
<dbReference type="PROSITE" id="PS01075">
    <property type="entry name" value="ACETATE_KINASE_1"/>
    <property type="match status" value="1"/>
</dbReference>
<keyword evidence="5" id="KW-0479">Metal-binding</keyword>